<organism evidence="2 3">
    <name type="scientific">Arthrobacter oryzae</name>
    <dbReference type="NCBI Taxonomy" id="409290"/>
    <lineage>
        <taxon>Bacteria</taxon>
        <taxon>Bacillati</taxon>
        <taxon>Actinomycetota</taxon>
        <taxon>Actinomycetes</taxon>
        <taxon>Micrococcales</taxon>
        <taxon>Micrococcaceae</taxon>
        <taxon>Arthrobacter</taxon>
    </lineage>
</organism>
<evidence type="ECO:0008006" key="4">
    <source>
        <dbReference type="Google" id="ProtNLM"/>
    </source>
</evidence>
<keyword evidence="3" id="KW-1185">Reference proteome</keyword>
<name>A0A3N0BV36_9MICC</name>
<reference evidence="2 3" key="1">
    <citation type="submission" date="2018-10" db="EMBL/GenBank/DDBJ databases">
        <title>Genome sequencing of Arthrobacter oryzae TNB02.</title>
        <authorList>
            <person name="Cho Y.-J."/>
            <person name="Cho A."/>
            <person name="Kim O.-S."/>
        </authorList>
    </citation>
    <scope>NUCLEOTIDE SEQUENCE [LARGE SCALE GENOMIC DNA]</scope>
    <source>
        <strain evidence="2 3">TNB02</strain>
    </source>
</reference>
<accession>A0A3N0BV36</accession>
<keyword evidence="1" id="KW-0732">Signal</keyword>
<protein>
    <recommendedName>
        <fullName evidence="4">Lipoprotein</fullName>
    </recommendedName>
</protein>
<dbReference type="Proteomes" id="UP000273807">
    <property type="component" value="Unassembled WGS sequence"/>
</dbReference>
<dbReference type="AlphaFoldDB" id="A0A3N0BV36"/>
<evidence type="ECO:0000256" key="1">
    <source>
        <dbReference type="SAM" id="SignalP"/>
    </source>
</evidence>
<evidence type="ECO:0000313" key="3">
    <source>
        <dbReference type="Proteomes" id="UP000273807"/>
    </source>
</evidence>
<feature type="chain" id="PRO_5018109631" description="Lipoprotein" evidence="1">
    <location>
        <begin position="17"/>
        <end position="124"/>
    </location>
</feature>
<evidence type="ECO:0000313" key="2">
    <source>
        <dbReference type="EMBL" id="RNL53269.1"/>
    </source>
</evidence>
<gene>
    <name evidence="2" type="ORF">D7003_12690</name>
</gene>
<feature type="signal peptide" evidence="1">
    <location>
        <begin position="1"/>
        <end position="16"/>
    </location>
</feature>
<sequence length="124" mass="12476">MILAAVAALSLTGCGAASFKAEGTMTLGIDGVTQYAPGGGDCDGTGGYDDITPGAQVVIKAGGSTVGKGSLGEGKYDDGWCQFSFSISDVKGGSDFYSVEVANRGTIEYTEDELKKGVKLSLGS</sequence>
<comment type="caution">
    <text evidence="2">The sequence shown here is derived from an EMBL/GenBank/DDBJ whole genome shotgun (WGS) entry which is preliminary data.</text>
</comment>
<dbReference type="EMBL" id="RBED01000107">
    <property type="protein sequence ID" value="RNL53269.1"/>
    <property type="molecule type" value="Genomic_DNA"/>
</dbReference>
<proteinExistence type="predicted"/>